<dbReference type="SUPFAM" id="SSF52540">
    <property type="entry name" value="P-loop containing nucleoside triphosphate hydrolases"/>
    <property type="match status" value="1"/>
</dbReference>
<feature type="region of interest" description="Disordered" evidence="2">
    <location>
        <begin position="1"/>
        <end position="20"/>
    </location>
</feature>
<sequence>MNEITHGQYSVSSYSYDTGRDRSRTPFIAEEPMYHITPPKVSRKIEGDRSFAKYTPTEYTHRNIPGSGSGGDQLRAEHNTTSLPSTYSHRDTANSTDVSLAGGAWKARQSCYSIPPEHTAQRDPGAYMFSNAQNIHISGGEFHATSNYISDDQSLKPLHKQVALNAILNAGGRADEVRCHPGTRKDLIRLIEEWASDAHRGLVPRLCWLSGPAGAGKTAIVQTIAERRIGRKEPQANFFFFRADVSRSTAKPLVPTLLYQVIQPELYPGVKNTVASALSEDPLLLDTPNIQHKVNQLLRIPLEAIRESFPLAHPLMLIIDGLDECDTNGSQQQIIRALGSLVADEKSPFIVLLASRKEHHIEMAVQSIDESVQRIFLDETYSPDDDITLFVKDEFCRIKTTHPLAGTLDQTWPSYQDIKNIVTKSSGQFIYAATVMRFISQSRASPDLSLQKVQGIVSVGKTSPFLHLDTIYTYILSQADDWEATYDLLAVQVVLEATDISVGISGILGMYKSRYSKSLIASCVSDLSAIVRLDKHGILRIYHKSLEDFLLNKERSGEYWIDIDAFRAQLIEALWDKSFSVGAMDVRSPLLYELKSPSDFITNTLVNESPVSWIKAWMRTRPDIALTTLRNWYDPSTVASIMKNFRSHGYHKSDDN</sequence>
<dbReference type="Gene3D" id="3.40.50.300">
    <property type="entry name" value="P-loop containing nucleotide triphosphate hydrolases"/>
    <property type="match status" value="1"/>
</dbReference>
<dbReference type="InterPro" id="IPR056884">
    <property type="entry name" value="NPHP3-like_N"/>
</dbReference>
<evidence type="ECO:0000313" key="4">
    <source>
        <dbReference type="EMBL" id="KAF5312082.1"/>
    </source>
</evidence>
<feature type="domain" description="NACHT" evidence="3">
    <location>
        <begin position="205"/>
        <end position="324"/>
    </location>
</feature>
<feature type="region of interest" description="Disordered" evidence="2">
    <location>
        <begin position="56"/>
        <end position="95"/>
    </location>
</feature>
<dbReference type="EMBL" id="JAACJJ010000056">
    <property type="protein sequence ID" value="KAF5312082.1"/>
    <property type="molecule type" value="Genomic_DNA"/>
</dbReference>
<evidence type="ECO:0000256" key="1">
    <source>
        <dbReference type="ARBA" id="ARBA00022737"/>
    </source>
</evidence>
<gene>
    <name evidence="4" type="ORF">D9619_002546</name>
</gene>
<keyword evidence="5" id="KW-1185">Reference proteome</keyword>
<evidence type="ECO:0000256" key="2">
    <source>
        <dbReference type="SAM" id="MobiDB-lite"/>
    </source>
</evidence>
<name>A0A8H5AXN8_9AGAR</name>
<dbReference type="AlphaFoldDB" id="A0A8H5AXN8"/>
<protein>
    <recommendedName>
        <fullName evidence="3">NACHT domain-containing protein</fullName>
    </recommendedName>
</protein>
<dbReference type="PROSITE" id="PS50837">
    <property type="entry name" value="NACHT"/>
    <property type="match status" value="1"/>
</dbReference>
<dbReference type="Pfam" id="PF24883">
    <property type="entry name" value="NPHP3_N"/>
    <property type="match status" value="1"/>
</dbReference>
<proteinExistence type="predicted"/>
<dbReference type="InterPro" id="IPR027417">
    <property type="entry name" value="P-loop_NTPase"/>
</dbReference>
<dbReference type="PANTHER" id="PTHR10039:SF14">
    <property type="entry name" value="NACHT DOMAIN-CONTAINING PROTEIN"/>
    <property type="match status" value="1"/>
</dbReference>
<organism evidence="4 5">
    <name type="scientific">Psilocybe cf. subviscida</name>
    <dbReference type="NCBI Taxonomy" id="2480587"/>
    <lineage>
        <taxon>Eukaryota</taxon>
        <taxon>Fungi</taxon>
        <taxon>Dikarya</taxon>
        <taxon>Basidiomycota</taxon>
        <taxon>Agaricomycotina</taxon>
        <taxon>Agaricomycetes</taxon>
        <taxon>Agaricomycetidae</taxon>
        <taxon>Agaricales</taxon>
        <taxon>Agaricineae</taxon>
        <taxon>Strophariaceae</taxon>
        <taxon>Psilocybe</taxon>
    </lineage>
</organism>
<dbReference type="OrthoDB" id="3228837at2759"/>
<evidence type="ECO:0000259" key="3">
    <source>
        <dbReference type="PROSITE" id="PS50837"/>
    </source>
</evidence>
<dbReference type="InterPro" id="IPR007111">
    <property type="entry name" value="NACHT_NTPase"/>
</dbReference>
<evidence type="ECO:0000313" key="5">
    <source>
        <dbReference type="Proteomes" id="UP000567179"/>
    </source>
</evidence>
<comment type="caution">
    <text evidence="4">The sequence shown here is derived from an EMBL/GenBank/DDBJ whole genome shotgun (WGS) entry which is preliminary data.</text>
</comment>
<dbReference type="PANTHER" id="PTHR10039">
    <property type="entry name" value="AMELOGENIN"/>
    <property type="match status" value="1"/>
</dbReference>
<accession>A0A8H5AXN8</accession>
<feature type="compositionally biased region" description="Polar residues" evidence="2">
    <location>
        <begin position="79"/>
        <end position="95"/>
    </location>
</feature>
<keyword evidence="1" id="KW-0677">Repeat</keyword>
<reference evidence="4 5" key="1">
    <citation type="journal article" date="2020" name="ISME J.">
        <title>Uncovering the hidden diversity of litter-decomposition mechanisms in mushroom-forming fungi.</title>
        <authorList>
            <person name="Floudas D."/>
            <person name="Bentzer J."/>
            <person name="Ahren D."/>
            <person name="Johansson T."/>
            <person name="Persson P."/>
            <person name="Tunlid A."/>
        </authorList>
    </citation>
    <scope>NUCLEOTIDE SEQUENCE [LARGE SCALE GENOMIC DNA]</scope>
    <source>
        <strain evidence="4 5">CBS 101986</strain>
    </source>
</reference>
<dbReference type="Proteomes" id="UP000567179">
    <property type="component" value="Unassembled WGS sequence"/>
</dbReference>
<feature type="compositionally biased region" description="Polar residues" evidence="2">
    <location>
        <begin position="1"/>
        <end position="16"/>
    </location>
</feature>